<name>A0A7C3VQ01_9CYAN</name>
<dbReference type="InterPro" id="IPR000639">
    <property type="entry name" value="Epox_hydrolase-like"/>
</dbReference>
<keyword evidence="1 3" id="KW-0378">Hydrolase</keyword>
<dbReference type="Gene3D" id="3.40.50.1820">
    <property type="entry name" value="alpha/beta hydrolase"/>
    <property type="match status" value="1"/>
</dbReference>
<sequence length="280" mass="31690">MQRHIKPNHTTSAAIELHAEVKGVGFPILCLHGHPGSAGCMSVFTEHLSQRFQTIAPDLRGYGNSRTRRDFHMQDHIHDLESLLDRYGVEQCLLLGWSLGGILALELALSNPQRFTGLILIASAARPRSNHPPVSWQDLLFTGICSILNRLRPGWQWNIETFGKRSLFRYLLQRHQPIAYQYIAQEAMGAYLKTSGPARRALSAALEAGYNRLPDLEQIQCPSLVLAGEADRHINRASSEETARHLGNCQWQCYPNTAHLFPWEVPEQVLRDIDQWLMAQ</sequence>
<dbReference type="PRINTS" id="PR00412">
    <property type="entry name" value="EPOXHYDRLASE"/>
</dbReference>
<dbReference type="Pfam" id="PF12697">
    <property type="entry name" value="Abhydrolase_6"/>
    <property type="match status" value="1"/>
</dbReference>
<proteinExistence type="predicted"/>
<dbReference type="PRINTS" id="PR00111">
    <property type="entry name" value="ABHYDROLASE"/>
</dbReference>
<dbReference type="InterPro" id="IPR000073">
    <property type="entry name" value="AB_hydrolase_1"/>
</dbReference>
<dbReference type="PANTHER" id="PTHR43798">
    <property type="entry name" value="MONOACYLGLYCEROL LIPASE"/>
    <property type="match status" value="1"/>
</dbReference>
<evidence type="ECO:0000313" key="3">
    <source>
        <dbReference type="EMBL" id="HGG00891.1"/>
    </source>
</evidence>
<reference evidence="3" key="1">
    <citation type="journal article" date="2020" name="mSystems">
        <title>Genome- and Community-Level Interaction Insights into Carbon Utilization and Element Cycling Functions of Hydrothermarchaeota in Hydrothermal Sediment.</title>
        <authorList>
            <person name="Zhou Z."/>
            <person name="Liu Y."/>
            <person name="Xu W."/>
            <person name="Pan J."/>
            <person name="Luo Z.H."/>
            <person name="Li M."/>
        </authorList>
    </citation>
    <scope>NUCLEOTIDE SEQUENCE [LARGE SCALE GENOMIC DNA]</scope>
    <source>
        <strain evidence="3">SpSt-374</strain>
    </source>
</reference>
<dbReference type="InterPro" id="IPR050266">
    <property type="entry name" value="AB_hydrolase_sf"/>
</dbReference>
<dbReference type="GO" id="GO:0016787">
    <property type="term" value="F:hydrolase activity"/>
    <property type="evidence" value="ECO:0007669"/>
    <property type="project" value="UniProtKB-KW"/>
</dbReference>
<dbReference type="EMBL" id="DSPX01000095">
    <property type="protein sequence ID" value="HGG00891.1"/>
    <property type="molecule type" value="Genomic_DNA"/>
</dbReference>
<feature type="domain" description="AB hydrolase-1" evidence="2">
    <location>
        <begin position="28"/>
        <end position="270"/>
    </location>
</feature>
<dbReference type="GO" id="GO:0016020">
    <property type="term" value="C:membrane"/>
    <property type="evidence" value="ECO:0007669"/>
    <property type="project" value="TreeGrafter"/>
</dbReference>
<comment type="caution">
    <text evidence="3">The sequence shown here is derived from an EMBL/GenBank/DDBJ whole genome shotgun (WGS) entry which is preliminary data.</text>
</comment>
<protein>
    <submittedName>
        <fullName evidence="3">Alpha/beta hydrolase</fullName>
    </submittedName>
</protein>
<dbReference type="AlphaFoldDB" id="A0A7C3VQ01"/>
<evidence type="ECO:0000259" key="2">
    <source>
        <dbReference type="Pfam" id="PF12697"/>
    </source>
</evidence>
<dbReference type="InterPro" id="IPR029058">
    <property type="entry name" value="AB_hydrolase_fold"/>
</dbReference>
<gene>
    <name evidence="3" type="ORF">ENR15_09630</name>
</gene>
<organism evidence="3">
    <name type="scientific">Planktothricoides sp. SpSt-374</name>
    <dbReference type="NCBI Taxonomy" id="2282167"/>
    <lineage>
        <taxon>Bacteria</taxon>
        <taxon>Bacillati</taxon>
        <taxon>Cyanobacteriota</taxon>
        <taxon>Cyanophyceae</taxon>
        <taxon>Oscillatoriophycideae</taxon>
        <taxon>Oscillatoriales</taxon>
        <taxon>Oscillatoriaceae</taxon>
        <taxon>Planktothricoides</taxon>
    </lineage>
</organism>
<evidence type="ECO:0000256" key="1">
    <source>
        <dbReference type="ARBA" id="ARBA00022801"/>
    </source>
</evidence>
<dbReference type="PANTHER" id="PTHR43798:SF31">
    <property type="entry name" value="AB HYDROLASE SUPERFAMILY PROTEIN YCLE"/>
    <property type="match status" value="1"/>
</dbReference>
<accession>A0A7C3VQ01</accession>
<dbReference type="SUPFAM" id="SSF53474">
    <property type="entry name" value="alpha/beta-Hydrolases"/>
    <property type="match status" value="1"/>
</dbReference>